<evidence type="ECO:0000259" key="2">
    <source>
        <dbReference type="Pfam" id="PF02771"/>
    </source>
</evidence>
<dbReference type="PANTHER" id="PTHR43884">
    <property type="entry name" value="ACYL-COA DEHYDROGENASE"/>
    <property type="match status" value="1"/>
</dbReference>
<accession>A0A5E5BZF6</accession>
<dbReference type="GO" id="GO:0003995">
    <property type="term" value="F:acyl-CoA dehydrogenase activity"/>
    <property type="evidence" value="ECO:0007669"/>
    <property type="project" value="TreeGrafter"/>
</dbReference>
<dbReference type="AlphaFoldDB" id="A0A5E5BZF6"/>
<dbReference type="Gene3D" id="2.40.110.10">
    <property type="entry name" value="Butyryl-CoA Dehydrogenase, subunit A, domain 2"/>
    <property type="match status" value="1"/>
</dbReference>
<protein>
    <submittedName>
        <fullName evidence="4">Oxidoreductase</fullName>
    </submittedName>
</protein>
<dbReference type="Gene3D" id="1.10.540.10">
    <property type="entry name" value="Acyl-CoA dehydrogenase/oxidase, N-terminal domain"/>
    <property type="match status" value="1"/>
</dbReference>
<name>A0A5E5BZF6_9BURK</name>
<evidence type="ECO:0000313" key="5">
    <source>
        <dbReference type="Proteomes" id="UP000382040"/>
    </source>
</evidence>
<dbReference type="EMBL" id="CABPST010000016">
    <property type="protein sequence ID" value="VVE90492.1"/>
    <property type="molecule type" value="Genomic_DNA"/>
</dbReference>
<dbReference type="InterPro" id="IPR037069">
    <property type="entry name" value="AcylCoA_DH/ox_N_sf"/>
</dbReference>
<dbReference type="Proteomes" id="UP000382040">
    <property type="component" value="Unassembled WGS sequence"/>
</dbReference>
<dbReference type="InterPro" id="IPR009100">
    <property type="entry name" value="AcylCoA_DH/oxidase_NM_dom_sf"/>
</dbReference>
<evidence type="ECO:0000256" key="1">
    <source>
        <dbReference type="ARBA" id="ARBA00023002"/>
    </source>
</evidence>
<sequence length="432" mass="46490">MTMTALYPADGGPALTTEQGRRIRAQVAELVPLIRQHALEGERLGAIPEPTLAALTQAGVFKLTTPVEFGGYALGIRDVVDVVSEVGRADGAAGWMAFVAGGTRNLLPFPAQAVEEVFAEHDDWVGPIAAGASIFSTRVGEARRVEGGFMVKGTWHFGSGCKHAGWVSVGVEIKEAGSMPRRGMVLLKRGQYEVLDDWHVMGMRGTCSNSVTAREEVFVPAHRFLDMADLGPRMDALRGKYQGVAYRMDMRGLMLVTHLTVMSVVHGMARGALECFIEQAQRLQPFNLPYATVADMPSAQMVAAKADAMISAAQAMIHRYAEAVDRAAIDGISMPAETEAQMTMHTVYGAKLCDDAVGMIQLCLGSSTARDSNPIQRFVRDIRVANLHGATRVDPLSEIHGRHLLGRPPFGMFAGGLPDVATPKDAKGPLPR</sequence>
<keyword evidence="1" id="KW-0560">Oxidoreductase</keyword>
<dbReference type="Pfam" id="PF08028">
    <property type="entry name" value="Acyl-CoA_dh_2"/>
    <property type="match status" value="1"/>
</dbReference>
<reference evidence="4 5" key="1">
    <citation type="submission" date="2019-08" db="EMBL/GenBank/DDBJ databases">
        <authorList>
            <person name="Peeters C."/>
        </authorList>
    </citation>
    <scope>NUCLEOTIDE SEQUENCE [LARGE SCALE GENOMIC DNA]</scope>
    <source>
        <strain evidence="4 5">LMG 20603</strain>
    </source>
</reference>
<dbReference type="InterPro" id="IPR013107">
    <property type="entry name" value="Acyl-CoA_DH_C"/>
</dbReference>
<evidence type="ECO:0000313" key="4">
    <source>
        <dbReference type="EMBL" id="VVE90492.1"/>
    </source>
</evidence>
<proteinExistence type="predicted"/>
<organism evidence="4 5">
    <name type="scientific">Pandoraea bronchicola</name>
    <dbReference type="NCBI Taxonomy" id="2508287"/>
    <lineage>
        <taxon>Bacteria</taxon>
        <taxon>Pseudomonadati</taxon>
        <taxon>Pseudomonadota</taxon>
        <taxon>Betaproteobacteria</taxon>
        <taxon>Burkholderiales</taxon>
        <taxon>Burkholderiaceae</taxon>
        <taxon>Pandoraea</taxon>
    </lineage>
</organism>
<dbReference type="SUPFAM" id="SSF56645">
    <property type="entry name" value="Acyl-CoA dehydrogenase NM domain-like"/>
    <property type="match status" value="1"/>
</dbReference>
<dbReference type="PIRSF" id="PIRSF016578">
    <property type="entry name" value="HsaA"/>
    <property type="match status" value="1"/>
</dbReference>
<keyword evidence="5" id="KW-1185">Reference proteome</keyword>
<feature type="domain" description="Acyl-CoA dehydrogenase/oxidase N-terminal" evidence="2">
    <location>
        <begin position="18"/>
        <end position="100"/>
    </location>
</feature>
<dbReference type="Pfam" id="PF02771">
    <property type="entry name" value="Acyl-CoA_dh_N"/>
    <property type="match status" value="1"/>
</dbReference>
<feature type="domain" description="Acyl-CoA dehydrogenase C-terminal" evidence="3">
    <location>
        <begin position="263"/>
        <end position="391"/>
    </location>
</feature>
<dbReference type="GO" id="GO:0050660">
    <property type="term" value="F:flavin adenine dinucleotide binding"/>
    <property type="evidence" value="ECO:0007669"/>
    <property type="project" value="InterPro"/>
</dbReference>
<dbReference type="Gene3D" id="1.20.140.10">
    <property type="entry name" value="Butyryl-CoA Dehydrogenase, subunit A, domain 3"/>
    <property type="match status" value="1"/>
</dbReference>
<dbReference type="SUPFAM" id="SSF47203">
    <property type="entry name" value="Acyl-CoA dehydrogenase C-terminal domain-like"/>
    <property type="match status" value="1"/>
</dbReference>
<gene>
    <name evidence="4" type="ORF">PBR20603_04477</name>
</gene>
<dbReference type="InterPro" id="IPR036250">
    <property type="entry name" value="AcylCo_DH-like_C"/>
</dbReference>
<dbReference type="PANTHER" id="PTHR43884:SF12">
    <property type="entry name" value="ISOVALERYL-COA DEHYDROGENASE, MITOCHONDRIAL-RELATED"/>
    <property type="match status" value="1"/>
</dbReference>
<dbReference type="InterPro" id="IPR046373">
    <property type="entry name" value="Acyl-CoA_Oxase/DH_mid-dom_sf"/>
</dbReference>
<evidence type="ECO:0000259" key="3">
    <source>
        <dbReference type="Pfam" id="PF08028"/>
    </source>
</evidence>
<dbReference type="InterPro" id="IPR013786">
    <property type="entry name" value="AcylCoA_DH/ox_N"/>
</dbReference>